<evidence type="ECO:0000313" key="1">
    <source>
        <dbReference type="EMBL" id="KAK7368267.1"/>
    </source>
</evidence>
<sequence length="75" mass="8696">MLITTPPSTTTLILMLSFTLIIRQNHAHKSSILFSCLLPLFCLVSRLWLECSNCEYFEGDAIEMNRNRIELYSNK</sequence>
<keyword evidence="2" id="KW-1185">Reference proteome</keyword>
<evidence type="ECO:0000313" key="2">
    <source>
        <dbReference type="Proteomes" id="UP001374584"/>
    </source>
</evidence>
<organism evidence="1 2">
    <name type="scientific">Phaseolus coccineus</name>
    <name type="common">Scarlet runner bean</name>
    <name type="synonym">Phaseolus multiflorus</name>
    <dbReference type="NCBI Taxonomy" id="3886"/>
    <lineage>
        <taxon>Eukaryota</taxon>
        <taxon>Viridiplantae</taxon>
        <taxon>Streptophyta</taxon>
        <taxon>Embryophyta</taxon>
        <taxon>Tracheophyta</taxon>
        <taxon>Spermatophyta</taxon>
        <taxon>Magnoliopsida</taxon>
        <taxon>eudicotyledons</taxon>
        <taxon>Gunneridae</taxon>
        <taxon>Pentapetalae</taxon>
        <taxon>rosids</taxon>
        <taxon>fabids</taxon>
        <taxon>Fabales</taxon>
        <taxon>Fabaceae</taxon>
        <taxon>Papilionoideae</taxon>
        <taxon>50 kb inversion clade</taxon>
        <taxon>NPAAA clade</taxon>
        <taxon>indigoferoid/millettioid clade</taxon>
        <taxon>Phaseoleae</taxon>
        <taxon>Phaseolus</taxon>
    </lineage>
</organism>
<dbReference type="Proteomes" id="UP001374584">
    <property type="component" value="Unassembled WGS sequence"/>
</dbReference>
<dbReference type="EMBL" id="JAYMYR010000004">
    <property type="protein sequence ID" value="KAK7368267.1"/>
    <property type="molecule type" value="Genomic_DNA"/>
</dbReference>
<proteinExistence type="predicted"/>
<name>A0AAN9RDP7_PHACN</name>
<reference evidence="1 2" key="1">
    <citation type="submission" date="2024-01" db="EMBL/GenBank/DDBJ databases">
        <title>The genomes of 5 underutilized Papilionoideae crops provide insights into root nodulation and disease resistanc.</title>
        <authorList>
            <person name="Jiang F."/>
        </authorList>
    </citation>
    <scope>NUCLEOTIDE SEQUENCE [LARGE SCALE GENOMIC DNA]</scope>
    <source>
        <strain evidence="1">JINMINGXINNONG_FW02</strain>
        <tissue evidence="1">Leaves</tissue>
    </source>
</reference>
<accession>A0AAN9RDP7</accession>
<gene>
    <name evidence="1" type="ORF">VNO80_10292</name>
</gene>
<dbReference type="AlphaFoldDB" id="A0AAN9RDP7"/>
<protein>
    <submittedName>
        <fullName evidence="1">Uncharacterized protein</fullName>
    </submittedName>
</protein>
<comment type="caution">
    <text evidence="1">The sequence shown here is derived from an EMBL/GenBank/DDBJ whole genome shotgun (WGS) entry which is preliminary data.</text>
</comment>